<dbReference type="InterPro" id="IPR019508">
    <property type="entry name" value="Prot_inh_I48_clitocypin"/>
</dbReference>
<proteinExistence type="inferred from homology"/>
<name>A0ABR3JM83_9AGAR</name>
<evidence type="ECO:0000256" key="3">
    <source>
        <dbReference type="ARBA" id="ARBA00022704"/>
    </source>
</evidence>
<keyword evidence="2" id="KW-0646">Protease inhibitor</keyword>
<keyword evidence="3" id="KW-0789">Thiol protease inhibitor</keyword>
<evidence type="ECO:0000313" key="7">
    <source>
        <dbReference type="Proteomes" id="UP001556367"/>
    </source>
</evidence>
<keyword evidence="7" id="KW-1185">Reference proteome</keyword>
<reference evidence="7" key="1">
    <citation type="submission" date="2024-06" db="EMBL/GenBank/DDBJ databases">
        <title>Multi-omics analyses provide insights into the biosynthesis of the anticancer antibiotic pleurotin in Hohenbuehelia grisea.</title>
        <authorList>
            <person name="Weaver J.A."/>
            <person name="Alberti F."/>
        </authorList>
    </citation>
    <scope>NUCLEOTIDE SEQUENCE [LARGE SCALE GENOMIC DNA]</scope>
    <source>
        <strain evidence="7">T-177</strain>
    </source>
</reference>
<evidence type="ECO:0000256" key="1">
    <source>
        <dbReference type="ARBA" id="ARBA00011738"/>
    </source>
</evidence>
<dbReference type="Gene3D" id="2.80.10.50">
    <property type="match status" value="1"/>
</dbReference>
<comment type="caution">
    <text evidence="6">The sequence shown here is derived from an EMBL/GenBank/DDBJ whole genome shotgun (WGS) entry which is preliminary data.</text>
</comment>
<dbReference type="EMBL" id="JASNQZ010000006">
    <property type="protein sequence ID" value="KAL0956909.1"/>
    <property type="molecule type" value="Genomic_DNA"/>
</dbReference>
<comment type="similarity">
    <text evidence="5">Belongs to the protease inhibitor I48 family.</text>
</comment>
<evidence type="ECO:0000313" key="6">
    <source>
        <dbReference type="EMBL" id="KAL0956909.1"/>
    </source>
</evidence>
<evidence type="ECO:0000256" key="5">
    <source>
        <dbReference type="ARBA" id="ARBA00025775"/>
    </source>
</evidence>
<evidence type="ECO:0000256" key="4">
    <source>
        <dbReference type="ARBA" id="ARBA00024855"/>
    </source>
</evidence>
<comment type="function">
    <text evidence="4">Binds and inhibits cysteine proteinases. Inhibits most strongly papain and cathepsin L, more weakly bromelain and cathepsin B while it is completely ineffective against cathepsin H.</text>
</comment>
<accession>A0ABR3JM83</accession>
<dbReference type="Proteomes" id="UP001556367">
    <property type="component" value="Unassembled WGS sequence"/>
</dbReference>
<organism evidence="6 7">
    <name type="scientific">Hohenbuehelia grisea</name>
    <dbReference type="NCBI Taxonomy" id="104357"/>
    <lineage>
        <taxon>Eukaryota</taxon>
        <taxon>Fungi</taxon>
        <taxon>Dikarya</taxon>
        <taxon>Basidiomycota</taxon>
        <taxon>Agaricomycotina</taxon>
        <taxon>Agaricomycetes</taxon>
        <taxon>Agaricomycetidae</taxon>
        <taxon>Agaricales</taxon>
        <taxon>Pleurotineae</taxon>
        <taxon>Pleurotaceae</taxon>
        <taxon>Hohenbuehelia</taxon>
    </lineage>
</organism>
<evidence type="ECO:0000256" key="2">
    <source>
        <dbReference type="ARBA" id="ARBA00022690"/>
    </source>
</evidence>
<protein>
    <recommendedName>
        <fullName evidence="8">Ricin B lectin domain-containing protein</fullName>
    </recommendedName>
</protein>
<gene>
    <name evidence="6" type="ORF">HGRIS_003014</name>
</gene>
<dbReference type="Pfam" id="PF10467">
    <property type="entry name" value="Inhibitor_I48"/>
    <property type="match status" value="1"/>
</dbReference>
<evidence type="ECO:0008006" key="8">
    <source>
        <dbReference type="Google" id="ProtNLM"/>
    </source>
</evidence>
<comment type="subunit">
    <text evidence="1">Homodimer.</text>
</comment>
<sequence length="290" mass="30995">MAPLTLKTPASVVLVGDDTGGTFSIQMTDIGFTGSNPGKGMRPRMSQGVQSATGVFQYASQDVLRASQPLLATISVSNKLTSIVFTNLGDQEIVGVFNAEGGFVETFAPSTTTVRFQNASTSANLASSGITPGVYALRASPVKGLGGVYATSGGPGKPVTLAAEGPTSDDNQQWALVPVDGQEDTYIIKVYHEGVDIVLLPEGWAVNGDQVRPDETVIVNLETQQPMQVRLTPSRSGVSNAYVVSPVAEWLNQQLVVGHIDNQLRLLAFPPIEDEEQIIPYWQFNRIEMQ</sequence>